<organism evidence="2 3">
    <name type="scientific">Papaver somniferum</name>
    <name type="common">Opium poppy</name>
    <dbReference type="NCBI Taxonomy" id="3469"/>
    <lineage>
        <taxon>Eukaryota</taxon>
        <taxon>Viridiplantae</taxon>
        <taxon>Streptophyta</taxon>
        <taxon>Embryophyta</taxon>
        <taxon>Tracheophyta</taxon>
        <taxon>Spermatophyta</taxon>
        <taxon>Magnoliopsida</taxon>
        <taxon>Ranunculales</taxon>
        <taxon>Papaveraceae</taxon>
        <taxon>Papaveroideae</taxon>
        <taxon>Papaver</taxon>
    </lineage>
</organism>
<dbReference type="AlphaFoldDB" id="A0A4Y7KFY7"/>
<proteinExistence type="predicted"/>
<dbReference type="Proteomes" id="UP000316621">
    <property type="component" value="Chromosome 7"/>
</dbReference>
<protein>
    <submittedName>
        <fullName evidence="2">Uncharacterized protein</fullName>
    </submittedName>
</protein>
<sequence>MCFILNVDDVFHVYPVVNPDMSLETYITWYPCQHRGLYRLDDRVFISKSGLDDFTGLHSTLTPALAVVRVSANEQSTAINPQGNTVVRGNAIYIPRRSPRIIEQLQQGESIDIEKERGKKRCHDSACSDNESTETKRQEKCRTYGTNGTAGASRERVILVYRKKRLVL</sequence>
<dbReference type="Gramene" id="RZC70958">
    <property type="protein sequence ID" value="RZC70958"/>
    <property type="gene ID" value="C5167_034146"/>
</dbReference>
<reference evidence="2 3" key="1">
    <citation type="journal article" date="2018" name="Science">
        <title>The opium poppy genome and morphinan production.</title>
        <authorList>
            <person name="Guo L."/>
            <person name="Winzer T."/>
            <person name="Yang X."/>
            <person name="Li Y."/>
            <person name="Ning Z."/>
            <person name="He Z."/>
            <person name="Teodor R."/>
            <person name="Lu Y."/>
            <person name="Bowser T.A."/>
            <person name="Graham I.A."/>
            <person name="Ye K."/>
        </authorList>
    </citation>
    <scope>NUCLEOTIDE SEQUENCE [LARGE SCALE GENOMIC DNA]</scope>
    <source>
        <strain evidence="3">cv. HN1</strain>
        <tissue evidence="2">Leaves</tissue>
    </source>
</reference>
<accession>A0A4Y7KFY7</accession>
<evidence type="ECO:0000313" key="3">
    <source>
        <dbReference type="Proteomes" id="UP000316621"/>
    </source>
</evidence>
<feature type="compositionally biased region" description="Basic and acidic residues" evidence="1">
    <location>
        <begin position="133"/>
        <end position="142"/>
    </location>
</feature>
<name>A0A4Y7KFY7_PAPSO</name>
<evidence type="ECO:0000256" key="1">
    <source>
        <dbReference type="SAM" id="MobiDB-lite"/>
    </source>
</evidence>
<keyword evidence="3" id="KW-1185">Reference proteome</keyword>
<dbReference type="EMBL" id="CM010721">
    <property type="protein sequence ID" value="RZC70958.1"/>
    <property type="molecule type" value="Genomic_DNA"/>
</dbReference>
<feature type="region of interest" description="Disordered" evidence="1">
    <location>
        <begin position="122"/>
        <end position="149"/>
    </location>
</feature>
<gene>
    <name evidence="2" type="ORF">C5167_034146</name>
</gene>
<evidence type="ECO:0000313" key="2">
    <source>
        <dbReference type="EMBL" id="RZC70958.1"/>
    </source>
</evidence>